<reference evidence="1 2" key="1">
    <citation type="submission" date="2017-03" db="EMBL/GenBank/DDBJ databases">
        <title>Genome of the blue death feigning beetle - Asbolus verrucosus.</title>
        <authorList>
            <person name="Rider S.D."/>
        </authorList>
    </citation>
    <scope>NUCLEOTIDE SEQUENCE [LARGE SCALE GENOMIC DNA]</scope>
    <source>
        <strain evidence="1">Butters</strain>
        <tissue evidence="1">Head and leg muscle</tissue>
    </source>
</reference>
<comment type="caution">
    <text evidence="1">The sequence shown here is derived from an EMBL/GenBank/DDBJ whole genome shotgun (WGS) entry which is preliminary data.</text>
</comment>
<keyword evidence="2" id="KW-1185">Reference proteome</keyword>
<name>A0A482VVN2_ASBVE</name>
<accession>A0A482VVN2</accession>
<proteinExistence type="predicted"/>
<evidence type="ECO:0000313" key="2">
    <source>
        <dbReference type="Proteomes" id="UP000292052"/>
    </source>
</evidence>
<dbReference type="EMBL" id="QDEB01056744">
    <property type="protein sequence ID" value="RZC36991.1"/>
    <property type="molecule type" value="Genomic_DNA"/>
</dbReference>
<gene>
    <name evidence="1" type="ORF">BDFB_002265</name>
</gene>
<sequence>MQSPRSFCV</sequence>
<organism evidence="1 2">
    <name type="scientific">Asbolus verrucosus</name>
    <name type="common">Desert ironclad beetle</name>
    <dbReference type="NCBI Taxonomy" id="1661398"/>
    <lineage>
        <taxon>Eukaryota</taxon>
        <taxon>Metazoa</taxon>
        <taxon>Ecdysozoa</taxon>
        <taxon>Arthropoda</taxon>
        <taxon>Hexapoda</taxon>
        <taxon>Insecta</taxon>
        <taxon>Pterygota</taxon>
        <taxon>Neoptera</taxon>
        <taxon>Endopterygota</taxon>
        <taxon>Coleoptera</taxon>
        <taxon>Polyphaga</taxon>
        <taxon>Cucujiformia</taxon>
        <taxon>Tenebrionidae</taxon>
        <taxon>Pimeliinae</taxon>
        <taxon>Asbolus</taxon>
    </lineage>
</organism>
<evidence type="ECO:0000313" key="1">
    <source>
        <dbReference type="EMBL" id="RZC36991.1"/>
    </source>
</evidence>
<protein>
    <submittedName>
        <fullName evidence="1">Uncharacterized protein</fullName>
    </submittedName>
</protein>
<dbReference type="Proteomes" id="UP000292052">
    <property type="component" value="Unassembled WGS sequence"/>
</dbReference>